<dbReference type="Gene3D" id="2.60.40.1180">
    <property type="entry name" value="Golgi alpha-mannosidase II"/>
    <property type="match status" value="1"/>
</dbReference>
<proteinExistence type="predicted"/>
<dbReference type="InterPro" id="IPR040633">
    <property type="entry name" value="Gal_mutarotas_3"/>
</dbReference>
<feature type="region of interest" description="Disordered" evidence="1">
    <location>
        <begin position="16"/>
        <end position="101"/>
    </location>
</feature>
<name>A0A1M4E788_9ACTN</name>
<dbReference type="InterPro" id="IPR013783">
    <property type="entry name" value="Ig-like_fold"/>
</dbReference>
<dbReference type="GO" id="GO:0005975">
    <property type="term" value="P:carbohydrate metabolic process"/>
    <property type="evidence" value="ECO:0007669"/>
    <property type="project" value="UniProtKB-ARBA"/>
</dbReference>
<dbReference type="Pfam" id="PF18080">
    <property type="entry name" value="Gal_mutarotas_3"/>
    <property type="match status" value="1"/>
</dbReference>
<dbReference type="Pfam" id="PF17974">
    <property type="entry name" value="GalBD_like"/>
    <property type="match status" value="1"/>
</dbReference>
<protein>
    <recommendedName>
        <fullName evidence="3">Glycosyl hydrolase family 98 putative carbohydrate-binding module domain-containing protein</fullName>
    </recommendedName>
</protein>
<feature type="compositionally biased region" description="Low complexity" evidence="1">
    <location>
        <begin position="32"/>
        <end position="63"/>
    </location>
</feature>
<feature type="chain" id="PRO_5038514413" description="Glycosyl hydrolase family 98 putative carbohydrate-binding module domain-containing protein" evidence="2">
    <location>
        <begin position="17"/>
        <end position="1322"/>
    </location>
</feature>
<dbReference type="Pfam" id="PF21466">
    <property type="entry name" value="GH101_dom-5"/>
    <property type="match status" value="1"/>
</dbReference>
<dbReference type="Pfam" id="PF12905">
    <property type="entry name" value="Glyco_hydro_101"/>
    <property type="match status" value="1"/>
</dbReference>
<evidence type="ECO:0000256" key="2">
    <source>
        <dbReference type="SAM" id="SignalP"/>
    </source>
</evidence>
<dbReference type="Pfam" id="PF17451">
    <property type="entry name" value="Glyco_hyd_101C"/>
    <property type="match status" value="1"/>
</dbReference>
<dbReference type="SMART" id="SM00776">
    <property type="entry name" value="NPCBM"/>
    <property type="match status" value="1"/>
</dbReference>
<sequence>MRPLLLAAALALTATAAPPPPPAAATTPPPSAAAAASLPPPTGSATGASPALAASAASAANPEQAPPGPEPTPTYELPSPEPRPTGAPPPSPTAQNLPPTPAQVAEPITIASAALRVELDPAFPRVLRYTDRASGATLGGSTGVPAVVINGSPRPAQVRLTADDGATARYRLDLGDGVALRASIGVRGRVTTFAIDEVTDTEAFRVGTIDLPGHDLVSVSSAHPGAATAFTRLDPNSTRTADVFAQVTADTPAEETPVGATYAIVHTDRLAAAVETNSTYDRASGATDRDAARLWHQARKDQDGTVRVGVWSGQWTHRASGSPFTEERPWARIVVTPEANGDGTLDWQDGAIAFRGIAIKALGAGQTRDRVVTHIPFNFSSQAAHPFLRTLDDVKRIALATDGLGQLALLKGYQSEGHDSAHPDYGGNYNRRAGGLADLNTLVAAGRAWNATFGVHVNATEAYPEAKSFDEQLVNKDAKGWNWLDQAYLIDQRGDLTRGTLAGRLARLREETDRNLAVLYVDVFRPFGWVADRTLAELRAQGWQVTTEWSDKLERSSLWAHWANDLNYGGVTNKGLNSQIIRFVRNHEKDVWNAHPILGNARIVEFEGWTAENDFTAFQRNIWEHNLPVKFLQQHPITDWNADEIVFAGGVRGTYRDGRRELYAGGRKVLDGGTYLLPWKGRFYHYNAAGGETTWEADRAMSVYELTDQGRVPVGTVTPSAGKITLRAKAGVAYVLYPGKAPRQADPGWGQGSGVRDPGFNGDSLPGWTTSGPVNVQRNALGQRVALLGAGPQARLEQPLRGLRPGRTYTASAFVEVQPGATRATTLEAGGRSVTMSRSTARNYMASDEKHDTFFQRVKVTFTAASTATVLRISAAAGEGEVRVDDVRVFEREPVGAVETFESVEPGWGPFVKGDAGGSFDARTHLAERHEPYTQAGWNGKTVDDVLNGEWSLKAHEERQGLIYRTVPQTAWFGPGHAYEVSFAYQNALAGTYQWVTGYDRGGAAVETRRTPIPEQRETARFSERVVAGCGEVWVGLRSLQPEAAGADFVLDDFAVTDLGPAQDAQACGTLAVTPASPVFEQGAAGEVTVTFTNLEEVAVQDVAVRMEVPEGWTAQGDGGGTVEPGQALATTWRVTPPADAPYGTYELAATAAYTVGGAARTLIAAVSVRTLPPPPAADAYASDLEWVSAVNGWGPVERDRSNGDTGAADGGPIVIGGRAFDKGLGTHARAQVRFSLGGRCTSFTAFVGVDDVQTVRGSVEFGVVADGVEKARSPVLRAADAAYELSADVTGARYVDLVAGDAGDGIGNDHADWGEARFGCS</sequence>
<dbReference type="Gene3D" id="2.70.98.10">
    <property type="match status" value="1"/>
</dbReference>
<evidence type="ECO:0000256" key="1">
    <source>
        <dbReference type="SAM" id="MobiDB-lite"/>
    </source>
</evidence>
<dbReference type="Gene3D" id="3.20.20.80">
    <property type="entry name" value="Glycosidases"/>
    <property type="match status" value="1"/>
</dbReference>
<dbReference type="InterPro" id="IPR018905">
    <property type="entry name" value="A-galactase_NEW3"/>
</dbReference>
<dbReference type="InterPro" id="IPR035364">
    <property type="entry name" value="Beta_sandwich_GH101"/>
</dbReference>
<dbReference type="EMBL" id="LT559118">
    <property type="protein sequence ID" value="SBO94692.1"/>
    <property type="molecule type" value="Genomic_DNA"/>
</dbReference>
<dbReference type="InterPro" id="IPR014718">
    <property type="entry name" value="GH-type_carb-bd"/>
</dbReference>
<dbReference type="GO" id="GO:0030246">
    <property type="term" value="F:carbohydrate binding"/>
    <property type="evidence" value="ECO:0007669"/>
    <property type="project" value="InterPro"/>
</dbReference>
<dbReference type="InterPro" id="IPR025706">
    <property type="entry name" value="Endoa_GalNAc"/>
</dbReference>
<evidence type="ECO:0000313" key="4">
    <source>
        <dbReference type="EMBL" id="SBO94692.1"/>
    </source>
</evidence>
<dbReference type="InterPro" id="IPR038637">
    <property type="entry name" value="NPCBM_sf"/>
</dbReference>
<feature type="signal peptide" evidence="2">
    <location>
        <begin position="1"/>
        <end position="16"/>
    </location>
</feature>
<dbReference type="InterPro" id="IPR013780">
    <property type="entry name" value="Glyco_hydro_b"/>
</dbReference>
<gene>
    <name evidence="4" type="ORF">BN4615_P4208</name>
</gene>
<dbReference type="Gene3D" id="2.60.40.10">
    <property type="entry name" value="Immunoglobulins"/>
    <property type="match status" value="1"/>
</dbReference>
<feature type="compositionally biased region" description="Pro residues" evidence="1">
    <location>
        <begin position="79"/>
        <end position="92"/>
    </location>
</feature>
<dbReference type="CDD" id="cd14244">
    <property type="entry name" value="GH_101_like"/>
    <property type="match status" value="1"/>
</dbReference>
<dbReference type="InterPro" id="IPR013222">
    <property type="entry name" value="Glyco_hyd_98_carb-bd"/>
</dbReference>
<dbReference type="InterPro" id="IPR040502">
    <property type="entry name" value="GH101_dom-6"/>
</dbReference>
<dbReference type="Pfam" id="PF10633">
    <property type="entry name" value="NPCBM_assoc"/>
    <property type="match status" value="1"/>
</dbReference>
<dbReference type="SUPFAM" id="SSF49785">
    <property type="entry name" value="Galactose-binding domain-like"/>
    <property type="match status" value="1"/>
</dbReference>
<keyword evidence="2" id="KW-0732">Signal</keyword>
<dbReference type="Pfam" id="PF08305">
    <property type="entry name" value="NPCBM"/>
    <property type="match status" value="1"/>
</dbReference>
<feature type="domain" description="Glycosyl hydrolase family 98 putative carbohydrate-binding module" evidence="3">
    <location>
        <begin position="1176"/>
        <end position="1321"/>
    </location>
</feature>
<reference evidence="4" key="1">
    <citation type="submission" date="2016-04" db="EMBL/GenBank/DDBJ databases">
        <authorList>
            <person name="Evans L.H."/>
            <person name="Alamgir A."/>
            <person name="Owens N."/>
            <person name="Weber N.D."/>
            <person name="Virtaneva K."/>
            <person name="Barbian K."/>
            <person name="Babar A."/>
            <person name="Rosenke K."/>
        </authorList>
    </citation>
    <scope>NUCLEOTIDE SEQUENCE</scope>
    <source>
        <strain evidence="4">Nono1</strain>
    </source>
</reference>
<dbReference type="Gene3D" id="2.60.120.260">
    <property type="entry name" value="Galactose-binding domain-like"/>
    <property type="match status" value="2"/>
</dbReference>
<evidence type="ECO:0000259" key="3">
    <source>
        <dbReference type="SMART" id="SM00776"/>
    </source>
</evidence>
<dbReference type="InterPro" id="IPR049314">
    <property type="entry name" value="GH101_dom-5"/>
</dbReference>
<accession>A0A1M4E788</accession>
<dbReference type="GO" id="GO:0033926">
    <property type="term" value="F:endo-alpha-N-acetylgalactosaminidase activity"/>
    <property type="evidence" value="ECO:0007669"/>
    <property type="project" value="InterPro"/>
</dbReference>
<organism evidence="4">
    <name type="scientific">Nonomuraea gerenzanensis</name>
    <dbReference type="NCBI Taxonomy" id="93944"/>
    <lineage>
        <taxon>Bacteria</taxon>
        <taxon>Bacillati</taxon>
        <taxon>Actinomycetota</taxon>
        <taxon>Actinomycetes</taxon>
        <taxon>Streptosporangiales</taxon>
        <taxon>Streptosporangiaceae</taxon>
        <taxon>Nonomuraea</taxon>
    </lineage>
</organism>
<dbReference type="InterPro" id="IPR008979">
    <property type="entry name" value="Galactose-bd-like_sf"/>
</dbReference>
<feature type="compositionally biased region" description="Pro residues" evidence="1">
    <location>
        <begin position="17"/>
        <end position="31"/>
    </location>
</feature>
<dbReference type="RefSeq" id="WP_225274057.1">
    <property type="nucleotide sequence ID" value="NZ_CP084058.1"/>
</dbReference>
<dbReference type="Gene3D" id="2.60.120.1060">
    <property type="entry name" value="NPCBM/NEW2 domain"/>
    <property type="match status" value="1"/>
</dbReference>